<keyword evidence="1" id="KW-0732">Signal</keyword>
<protein>
    <submittedName>
        <fullName evidence="3">T9SS type A sorting domain-containing protein</fullName>
    </submittedName>
</protein>
<dbReference type="PANTHER" id="PTHR35580:SF1">
    <property type="entry name" value="PHYTASE-LIKE DOMAIN-CONTAINING PROTEIN"/>
    <property type="match status" value="1"/>
</dbReference>
<name>A0ABT9B6P0_9BACT</name>
<reference evidence="3" key="1">
    <citation type="submission" date="2023-07" db="EMBL/GenBank/DDBJ databases">
        <authorList>
            <person name="Kim M.K."/>
        </authorList>
    </citation>
    <scope>NUCLEOTIDE SEQUENCE</scope>
    <source>
        <strain evidence="3">ASUV-10-1</strain>
    </source>
</reference>
<feature type="signal peptide" evidence="1">
    <location>
        <begin position="1"/>
        <end position="25"/>
    </location>
</feature>
<organism evidence="3 4">
    <name type="scientific">Hymenobacter aranciens</name>
    <dbReference type="NCBI Taxonomy" id="3063996"/>
    <lineage>
        <taxon>Bacteria</taxon>
        <taxon>Pseudomonadati</taxon>
        <taxon>Bacteroidota</taxon>
        <taxon>Cytophagia</taxon>
        <taxon>Cytophagales</taxon>
        <taxon>Hymenobacteraceae</taxon>
        <taxon>Hymenobacter</taxon>
    </lineage>
</organism>
<feature type="chain" id="PRO_5045215666" evidence="1">
    <location>
        <begin position="26"/>
        <end position="579"/>
    </location>
</feature>
<dbReference type="Proteomes" id="UP001176429">
    <property type="component" value="Unassembled WGS sequence"/>
</dbReference>
<dbReference type="InterPro" id="IPR026444">
    <property type="entry name" value="Secre_tail"/>
</dbReference>
<keyword evidence="4" id="KW-1185">Reference proteome</keyword>
<dbReference type="RefSeq" id="WP_305004684.1">
    <property type="nucleotide sequence ID" value="NZ_JAUQSY010000001.1"/>
</dbReference>
<dbReference type="EMBL" id="JAUQSY010000001">
    <property type="protein sequence ID" value="MDO7873369.1"/>
    <property type="molecule type" value="Genomic_DNA"/>
</dbReference>
<dbReference type="NCBIfam" id="TIGR04183">
    <property type="entry name" value="Por_Secre_tail"/>
    <property type="match status" value="1"/>
</dbReference>
<evidence type="ECO:0000313" key="4">
    <source>
        <dbReference type="Proteomes" id="UP001176429"/>
    </source>
</evidence>
<sequence length="579" mass="61396">MKQLYRMIRWTLVVLLALAGMRAQAQAPGWADAMQVVSPGTPGGFSMIDAMTTDASGNIVLAGVYYGTVKFGSVEHTSAERYTVFVTKWNIVTKEFDWVAEAPTMMSHHAVGLVRNGNSYYLLGVILNASGFNSTSFGTTELTPHGYLAHYVTRLTDTGSTQQFDWAMLMTDENWIMDYGICVSGGHTYLTGEFSESELQLDNLALPSAGGYPTRFIARLNDPGMAGGVVWAKSLGRATTSRGAEMGIVGNGPNLYLTGTFKGTTTIGTTVLRAGPAEAVYVAKVVDDGTTGRVAWARQFGCKPGTDYSTLAVQDSTIYLASTAGTDAIAFDNLILPAGDSGRAYVARLTDRGTCDWVQATTGPGDAFVLRLAKGAQVYLAGTINFFAPGNVQFGATTLMGNPAPVRRGDAFIARLTDNGNYATFDWAQTVGGTEFDIVQGLTWAGSELYMLGVFESPSIDFGTPPLGSISPTDSPFLVRIPDAGATTTLVTRPGAAPLIYPNPAHTTALVQLPAHATLGTPATLTVLDALGRPVRTETLRLATYATAHPLDLTGLAPGLYLVRLAANGRTATQRLVVE</sequence>
<comment type="caution">
    <text evidence="3">The sequence shown here is derived from an EMBL/GenBank/DDBJ whole genome shotgun (WGS) entry which is preliminary data.</text>
</comment>
<evidence type="ECO:0000256" key="1">
    <source>
        <dbReference type="SAM" id="SignalP"/>
    </source>
</evidence>
<dbReference type="Pfam" id="PF18962">
    <property type="entry name" value="Por_Secre_tail"/>
    <property type="match status" value="1"/>
</dbReference>
<proteinExistence type="predicted"/>
<evidence type="ECO:0000313" key="3">
    <source>
        <dbReference type="EMBL" id="MDO7873369.1"/>
    </source>
</evidence>
<dbReference type="InterPro" id="IPR052918">
    <property type="entry name" value="Motility_Chemotaxis_Reg"/>
</dbReference>
<evidence type="ECO:0000259" key="2">
    <source>
        <dbReference type="Pfam" id="PF18962"/>
    </source>
</evidence>
<feature type="domain" description="Secretion system C-terminal sorting" evidence="2">
    <location>
        <begin position="500"/>
        <end position="578"/>
    </location>
</feature>
<gene>
    <name evidence="3" type="ORF">Q5H93_01405</name>
</gene>
<dbReference type="PANTHER" id="PTHR35580">
    <property type="entry name" value="CELL SURFACE GLYCOPROTEIN (S-LAYER PROTEIN)-LIKE PROTEIN"/>
    <property type="match status" value="1"/>
</dbReference>
<accession>A0ABT9B6P0</accession>